<evidence type="ECO:0000256" key="9">
    <source>
        <dbReference type="ARBA" id="ARBA00023264"/>
    </source>
</evidence>
<dbReference type="GO" id="GO:0008654">
    <property type="term" value="P:phospholipid biosynthetic process"/>
    <property type="evidence" value="ECO:0007669"/>
    <property type="project" value="UniProtKB-KW"/>
</dbReference>
<evidence type="ECO:0000256" key="4">
    <source>
        <dbReference type="ARBA" id="ARBA00022857"/>
    </source>
</evidence>
<reference evidence="10 11" key="1">
    <citation type="submission" date="2017-10" db="EMBL/GenBank/DDBJ databases">
        <title>Novel microbial diversity and functional potential in the marine mammal oral microbiome.</title>
        <authorList>
            <person name="Dudek N.K."/>
            <person name="Sun C.L."/>
            <person name="Burstein D."/>
            <person name="Kantor R.S."/>
            <person name="Aliaga Goltsman D.S."/>
            <person name="Bik E.M."/>
            <person name="Thomas B.C."/>
            <person name="Banfield J.F."/>
            <person name="Relman D.A."/>
        </authorList>
    </citation>
    <scope>NUCLEOTIDE SEQUENCE [LARGE SCALE GENOMIC DNA]</scope>
    <source>
        <strain evidence="10">DOLJORAL78_47_16</strain>
    </source>
</reference>
<dbReference type="SUPFAM" id="SSF56796">
    <property type="entry name" value="Dehydroquinate synthase-like"/>
    <property type="match status" value="1"/>
</dbReference>
<dbReference type="PANTHER" id="PTHR43616">
    <property type="entry name" value="GLYCEROL DEHYDROGENASE"/>
    <property type="match status" value="1"/>
</dbReference>
<dbReference type="GO" id="GO:0016614">
    <property type="term" value="F:oxidoreductase activity, acting on CH-OH group of donors"/>
    <property type="evidence" value="ECO:0007669"/>
    <property type="project" value="InterPro"/>
</dbReference>
<evidence type="ECO:0000256" key="1">
    <source>
        <dbReference type="ARBA" id="ARBA00022490"/>
    </source>
</evidence>
<keyword evidence="7" id="KW-0443">Lipid metabolism</keyword>
<dbReference type="PANTHER" id="PTHR43616:SF5">
    <property type="entry name" value="GLYCEROL DEHYDROGENASE 1"/>
    <property type="match status" value="1"/>
</dbReference>
<dbReference type="Proteomes" id="UP000230821">
    <property type="component" value="Unassembled WGS sequence"/>
</dbReference>
<dbReference type="Gene3D" id="1.20.1090.10">
    <property type="entry name" value="Dehydroquinate synthase-like - alpha domain"/>
    <property type="match status" value="1"/>
</dbReference>
<keyword evidence="6" id="KW-0520">NAD</keyword>
<keyword evidence="2" id="KW-0444">Lipid biosynthesis</keyword>
<keyword evidence="4" id="KW-0521">NADP</keyword>
<evidence type="ECO:0000256" key="6">
    <source>
        <dbReference type="ARBA" id="ARBA00023027"/>
    </source>
</evidence>
<dbReference type="AlphaFoldDB" id="A0A2G6KED2"/>
<sequence>MRRVLYSRFEPSNMTRVLFMENTRIQQALEAATETNAFITGEGCRRDTPRIFQQHFPGATAIIIADDNTFHAAGKTVLECLQHSDIHVLEPFIFPGTPTLHAEYKHVEALKGLLETQPDVIPIAVGSGTVNDLVKRSVSELDRRYMVVATAASVDGYSSSGAPIVQNGFKKTMPCPAPLAIVADIEVLREAPFKMTAAGYADLMSKVPAGADWIVADFVGEDPIQSPIWTMIQPPLKTWLGAPEQLQKGDAQALEFLFEGLTMTGFAMQAMNSSRPASGADHLLSHILDMQHHRDAEGQSVSHGFQVSIGTLGSTALMEVVFARDIRQLDIDALCQRWKSWEEREREIRQAFEGTPIIDRVVVECRAKYIPADQLRKRLEQISGGWDMLNRKVKEQLFPYQQLKTMLQAADCPVAPEQINLPKEHLRELYTLAQMIRNRYTILDLAYELGWLEECVEEIIASDMYL</sequence>
<keyword evidence="3" id="KW-0479">Metal-binding</keyword>
<name>A0A2G6KED2_9BACT</name>
<evidence type="ECO:0000256" key="2">
    <source>
        <dbReference type="ARBA" id="ARBA00022516"/>
    </source>
</evidence>
<dbReference type="Gene3D" id="3.40.50.1970">
    <property type="match status" value="1"/>
</dbReference>
<proteinExistence type="predicted"/>
<protein>
    <submittedName>
        <fullName evidence="10">sn-glycerol-1-phosphate dehydrogenase</fullName>
    </submittedName>
</protein>
<dbReference type="CDD" id="cd08175">
    <property type="entry name" value="G1PDH"/>
    <property type="match status" value="1"/>
</dbReference>
<keyword evidence="5" id="KW-0560">Oxidoreductase</keyword>
<evidence type="ECO:0000256" key="8">
    <source>
        <dbReference type="ARBA" id="ARBA00023209"/>
    </source>
</evidence>
<organism evidence="10 11">
    <name type="scientific">candidate division KSB3 bacterium</name>
    <dbReference type="NCBI Taxonomy" id="2044937"/>
    <lineage>
        <taxon>Bacteria</taxon>
        <taxon>candidate division KSB3</taxon>
    </lineage>
</organism>
<keyword evidence="1" id="KW-0963">Cytoplasm</keyword>
<evidence type="ECO:0000313" key="11">
    <source>
        <dbReference type="Proteomes" id="UP000230821"/>
    </source>
</evidence>
<keyword evidence="8" id="KW-0594">Phospholipid biosynthesis</keyword>
<evidence type="ECO:0000256" key="7">
    <source>
        <dbReference type="ARBA" id="ARBA00023098"/>
    </source>
</evidence>
<dbReference type="InterPro" id="IPR032837">
    <property type="entry name" value="G1PDH"/>
</dbReference>
<evidence type="ECO:0000256" key="5">
    <source>
        <dbReference type="ARBA" id="ARBA00023002"/>
    </source>
</evidence>
<dbReference type="Pfam" id="PF13685">
    <property type="entry name" value="Fe-ADH_2"/>
    <property type="match status" value="1"/>
</dbReference>
<accession>A0A2G6KED2</accession>
<dbReference type="InterPro" id="IPR016205">
    <property type="entry name" value="Glycerol_DH"/>
</dbReference>
<dbReference type="GO" id="GO:0005829">
    <property type="term" value="C:cytosol"/>
    <property type="evidence" value="ECO:0007669"/>
    <property type="project" value="TreeGrafter"/>
</dbReference>
<evidence type="ECO:0000256" key="3">
    <source>
        <dbReference type="ARBA" id="ARBA00022723"/>
    </source>
</evidence>
<dbReference type="EMBL" id="PDSK01000092">
    <property type="protein sequence ID" value="PIE34028.1"/>
    <property type="molecule type" value="Genomic_DNA"/>
</dbReference>
<gene>
    <name evidence="10" type="ORF">CSA56_08915</name>
</gene>
<evidence type="ECO:0000313" key="10">
    <source>
        <dbReference type="EMBL" id="PIE34028.1"/>
    </source>
</evidence>
<keyword evidence="9" id="KW-1208">Phospholipid metabolism</keyword>
<dbReference type="GO" id="GO:0046872">
    <property type="term" value="F:metal ion binding"/>
    <property type="evidence" value="ECO:0007669"/>
    <property type="project" value="UniProtKB-KW"/>
</dbReference>
<comment type="caution">
    <text evidence="10">The sequence shown here is derived from an EMBL/GenBank/DDBJ whole genome shotgun (WGS) entry which is preliminary data.</text>
</comment>